<dbReference type="InParanoid" id="A0A167NKW7"/>
<evidence type="ECO:0000313" key="6">
    <source>
        <dbReference type="Proteomes" id="UP000077315"/>
    </source>
</evidence>
<dbReference type="Proteomes" id="UP000077315">
    <property type="component" value="Unassembled WGS sequence"/>
</dbReference>
<protein>
    <submittedName>
        <fullName evidence="5">Homeodomain-like DNA binding domain-containing transcription factor</fullName>
    </submittedName>
</protein>
<accession>A0A167NKW7</accession>
<dbReference type="InterPro" id="IPR051179">
    <property type="entry name" value="WD_repeat_multifunction"/>
</dbReference>
<feature type="compositionally biased region" description="Acidic residues" evidence="4">
    <location>
        <begin position="234"/>
        <end position="253"/>
    </location>
</feature>
<feature type="compositionally biased region" description="Low complexity" evidence="4">
    <location>
        <begin position="389"/>
        <end position="406"/>
    </location>
</feature>
<feature type="region of interest" description="Disordered" evidence="4">
    <location>
        <begin position="193"/>
        <end position="213"/>
    </location>
</feature>
<keyword evidence="5" id="KW-0238">DNA-binding</keyword>
<dbReference type="GO" id="GO:0003677">
    <property type="term" value="F:DNA binding"/>
    <property type="evidence" value="ECO:0007669"/>
    <property type="project" value="UniProtKB-KW"/>
</dbReference>
<dbReference type="EMBL" id="KV440976">
    <property type="protein sequence ID" value="OAD76160.1"/>
    <property type="molecule type" value="Genomic_DNA"/>
</dbReference>
<dbReference type="AlphaFoldDB" id="A0A167NKW7"/>
<dbReference type="SMART" id="SM00320">
    <property type="entry name" value="WD40"/>
    <property type="match status" value="5"/>
</dbReference>
<dbReference type="InterPro" id="IPR015943">
    <property type="entry name" value="WD40/YVTN_repeat-like_dom_sf"/>
</dbReference>
<dbReference type="Gene3D" id="2.130.10.10">
    <property type="entry name" value="YVTN repeat-like/Quinoprotein amine dehydrogenase"/>
    <property type="match status" value="1"/>
</dbReference>
<evidence type="ECO:0000313" key="5">
    <source>
        <dbReference type="EMBL" id="OAD76160.1"/>
    </source>
</evidence>
<dbReference type="RefSeq" id="XP_018294200.1">
    <property type="nucleotide sequence ID" value="XM_018435369.1"/>
</dbReference>
<feature type="compositionally biased region" description="Polar residues" evidence="4">
    <location>
        <begin position="50"/>
        <end position="74"/>
    </location>
</feature>
<dbReference type="PANTHER" id="PTHR19857">
    <property type="entry name" value="MITOCHONDRIAL DIVISION PROTEIN 1-RELATED"/>
    <property type="match status" value="1"/>
</dbReference>
<dbReference type="PROSITE" id="PS50082">
    <property type="entry name" value="WD_REPEATS_2"/>
    <property type="match status" value="2"/>
</dbReference>
<keyword evidence="2" id="KW-0677">Repeat</keyword>
<feature type="compositionally biased region" description="Acidic residues" evidence="4">
    <location>
        <begin position="120"/>
        <end position="129"/>
    </location>
</feature>
<gene>
    <name evidence="5" type="ORF">PHYBLDRAFT_166134</name>
</gene>
<keyword evidence="1 3" id="KW-0853">WD repeat</keyword>
<evidence type="ECO:0000256" key="4">
    <source>
        <dbReference type="SAM" id="MobiDB-lite"/>
    </source>
</evidence>
<reference evidence="6" key="1">
    <citation type="submission" date="2015-06" db="EMBL/GenBank/DDBJ databases">
        <title>Expansion of signal transduction pathways in fungi by whole-genome duplication.</title>
        <authorList>
            <consortium name="DOE Joint Genome Institute"/>
            <person name="Corrochano L.M."/>
            <person name="Kuo A."/>
            <person name="Marcet-Houben M."/>
            <person name="Polaino S."/>
            <person name="Salamov A."/>
            <person name="Villalobos J.M."/>
            <person name="Alvarez M.I."/>
            <person name="Avalos J."/>
            <person name="Benito E.P."/>
            <person name="Benoit I."/>
            <person name="Burger G."/>
            <person name="Camino L.P."/>
            <person name="Canovas D."/>
            <person name="Cerda-Olmedo E."/>
            <person name="Cheng J.-F."/>
            <person name="Dominguez A."/>
            <person name="Elias M."/>
            <person name="Eslava A.P."/>
            <person name="Glaser F."/>
            <person name="Grimwood J."/>
            <person name="Gutierrez G."/>
            <person name="Heitman J."/>
            <person name="Henrissat B."/>
            <person name="Iturriaga E.A."/>
            <person name="Lang B.F."/>
            <person name="Lavin J.L."/>
            <person name="Lee S."/>
            <person name="Li W."/>
            <person name="Lindquist E."/>
            <person name="Lopez-Garcia S."/>
            <person name="Luque E.M."/>
            <person name="Marcos A.T."/>
            <person name="Martin J."/>
            <person name="McCluskey K."/>
            <person name="Medina H.R."/>
            <person name="Miralles-Duran A."/>
            <person name="Miyazaki A."/>
            <person name="Munoz-Torres E."/>
            <person name="Oguiza J.A."/>
            <person name="Ohm R."/>
            <person name="Olmedo M."/>
            <person name="Orejas M."/>
            <person name="Ortiz-Castellanos L."/>
            <person name="Pisabarro A.G."/>
            <person name="Rodriguez-Romero J."/>
            <person name="Ruiz-Herrera J."/>
            <person name="Ruiz-Vazquez R."/>
            <person name="Sanz C."/>
            <person name="Schackwitz W."/>
            <person name="Schmutz J."/>
            <person name="Shahriari M."/>
            <person name="Shelest E."/>
            <person name="Silva-Franco F."/>
            <person name="Soanes D."/>
            <person name="Syed K."/>
            <person name="Tagua V.G."/>
            <person name="Talbot N.J."/>
            <person name="Thon M."/>
            <person name="De vries R.P."/>
            <person name="Wiebenga A."/>
            <person name="Yadav J.S."/>
            <person name="Braun E.L."/>
            <person name="Baker S."/>
            <person name="Garre V."/>
            <person name="Horwitz B."/>
            <person name="Torres-Martinez S."/>
            <person name="Idnurm A."/>
            <person name="Herrera-Estrella A."/>
            <person name="Gabaldon T."/>
            <person name="Grigoriev I.V."/>
        </authorList>
    </citation>
    <scope>NUCLEOTIDE SEQUENCE [LARGE SCALE GENOMIC DNA]</scope>
    <source>
        <strain evidence="6">NRRL 1555(-)</strain>
    </source>
</reference>
<dbReference type="SUPFAM" id="SSF50978">
    <property type="entry name" value="WD40 repeat-like"/>
    <property type="match status" value="1"/>
</dbReference>
<dbReference type="InterPro" id="IPR001680">
    <property type="entry name" value="WD40_rpt"/>
</dbReference>
<organism evidence="5 6">
    <name type="scientific">Phycomyces blakesleeanus (strain ATCC 8743b / DSM 1359 / FGSC 10004 / NBRC 33097 / NRRL 1555)</name>
    <dbReference type="NCBI Taxonomy" id="763407"/>
    <lineage>
        <taxon>Eukaryota</taxon>
        <taxon>Fungi</taxon>
        <taxon>Fungi incertae sedis</taxon>
        <taxon>Mucoromycota</taxon>
        <taxon>Mucoromycotina</taxon>
        <taxon>Mucoromycetes</taxon>
        <taxon>Mucorales</taxon>
        <taxon>Phycomycetaceae</taxon>
        <taxon>Phycomyces</taxon>
    </lineage>
</organism>
<dbReference type="InterPro" id="IPR019775">
    <property type="entry name" value="WD40_repeat_CS"/>
</dbReference>
<name>A0A167NKW7_PHYB8</name>
<feature type="region of interest" description="Disordered" evidence="4">
    <location>
        <begin position="108"/>
        <end position="130"/>
    </location>
</feature>
<evidence type="ECO:0000256" key="2">
    <source>
        <dbReference type="ARBA" id="ARBA00022737"/>
    </source>
</evidence>
<dbReference type="STRING" id="763407.A0A167NKW7"/>
<dbReference type="OrthoDB" id="10248252at2759"/>
<sequence length="972" mass="108026">MENEGAYVGLFESVFNRYMSIRGRFSDGRQTAISDKKVPETLNLGHDTRNYPSTTSQSNLSNIPPTTITQTDSPEFQPETVYISSDDEDDMPLFHDAVLNIDPVTEFQGSSMMNPISLDSETEEEDEDIDPRTEEELLAERRLVAERFNKNLVILKEAGMDVTISDPHEYTYTSSNQSETEVSVPSIPSLSLLSSPNNQLSSTKTSFQTDDSSSDLIIGGMFMNLDSDIECINIDDDDDGNADSTSIDDDGDEALPANNADSHNANINIMEVESSIETEENQSSSDESGEWEYGERTPDPIPINTDSSNMDFTYQYDSDLTPNTTEEPDWSYVKSLNDNTKEWVRPSRDILPCRPRTRFPPRTSSFEMLEMINVYIESLGPLDSSTSQTGTRAASKATRSTRRQTTLKPVSRQSSLSSIQRVKPYVPYYAWYNSNWEDWAQFEHGDIIHWPFSEYERDIVRSMIEPGERFRRRLSTVDWVTMSVNLPGRTSADCQRYWIDHQEEIHGFHPHPIMITRKKARDLKKPTYRLLKERELSTTFLPVPLEVAGWCNLQTSRTFGDGSGDVFSLGILQNPRSHVLTVVAGSTCDSQAEYNRPGNLRLWRESSEEVQHLPCHNTPITLPDRTTQDLWASVSDVKISVDQTLIFSAAFDNRAMVWSSDTGAFLSKLGNSYICARTLIEYHTQRINQISVKRDIKENVLATGSEDGDAVIWSVDKTGTKGTGSSCILDYPNLVKPSIECLEFGHFASDNILFTGVRNDHLLLPGLVQSFDVNTADILELYTFGESYKGGAISALAICPDAETTLGKSFATGNYGAAEGTLGDGNLYIHDCRITTPVIVAPTAHIDVNVVAYSPCLNYVASGNATNEIAIIDVRSPEKPLYRLSHAPSTRSRGVYEADIGISGVHWLSNGRTLITSGGDGMVRLWDILANGTLLKTYQAKNDITSLAVNEEAMVIVAGVSGSGGVVHVWGR</sequence>
<feature type="repeat" description="WD" evidence="3">
    <location>
        <begin position="680"/>
        <end position="723"/>
    </location>
</feature>
<feature type="region of interest" description="Disordered" evidence="4">
    <location>
        <begin position="380"/>
        <end position="412"/>
    </location>
</feature>
<dbReference type="PROSITE" id="PS00678">
    <property type="entry name" value="WD_REPEATS_1"/>
    <property type="match status" value="1"/>
</dbReference>
<dbReference type="PANTHER" id="PTHR19857:SF21">
    <property type="entry name" value="ANAPHASE-PROMOTING COMPLEX SUBUNIT 4 WD40 DOMAIN-CONTAINING PROTEIN"/>
    <property type="match status" value="1"/>
</dbReference>
<feature type="region of interest" description="Disordered" evidence="4">
    <location>
        <begin position="234"/>
        <end position="308"/>
    </location>
</feature>
<keyword evidence="5" id="KW-0371">Homeobox</keyword>
<evidence type="ECO:0000256" key="1">
    <source>
        <dbReference type="ARBA" id="ARBA00022574"/>
    </source>
</evidence>
<evidence type="ECO:0000256" key="3">
    <source>
        <dbReference type="PROSITE-ProRule" id="PRU00221"/>
    </source>
</evidence>
<dbReference type="Pfam" id="PF00400">
    <property type="entry name" value="WD40"/>
    <property type="match status" value="1"/>
</dbReference>
<feature type="compositionally biased region" description="Polar residues" evidence="4">
    <location>
        <begin position="203"/>
        <end position="213"/>
    </location>
</feature>
<proteinExistence type="predicted"/>
<dbReference type="FunCoup" id="A0A167NKW7">
    <property type="interactions" value="17"/>
</dbReference>
<dbReference type="GeneID" id="28996275"/>
<feature type="repeat" description="WD" evidence="3">
    <location>
        <begin position="902"/>
        <end position="928"/>
    </location>
</feature>
<dbReference type="VEuPathDB" id="FungiDB:PHYBLDRAFT_166134"/>
<feature type="region of interest" description="Disordered" evidence="4">
    <location>
        <begin position="37"/>
        <end position="76"/>
    </location>
</feature>
<dbReference type="InterPro" id="IPR036322">
    <property type="entry name" value="WD40_repeat_dom_sf"/>
</dbReference>
<feature type="compositionally biased region" description="Low complexity" evidence="4">
    <location>
        <begin position="193"/>
        <end position="202"/>
    </location>
</feature>
<keyword evidence="6" id="KW-1185">Reference proteome</keyword>